<dbReference type="SUPFAM" id="SSF52047">
    <property type="entry name" value="RNI-like"/>
    <property type="match status" value="1"/>
</dbReference>
<dbReference type="Proteomes" id="UP000217790">
    <property type="component" value="Unassembled WGS sequence"/>
</dbReference>
<dbReference type="InterPro" id="IPR036047">
    <property type="entry name" value="F-box-like_dom_sf"/>
</dbReference>
<name>A0A2H3D9V0_ARMGA</name>
<organism evidence="2 3">
    <name type="scientific">Armillaria gallica</name>
    <name type="common">Bulbous honey fungus</name>
    <name type="synonym">Armillaria bulbosa</name>
    <dbReference type="NCBI Taxonomy" id="47427"/>
    <lineage>
        <taxon>Eukaryota</taxon>
        <taxon>Fungi</taxon>
        <taxon>Dikarya</taxon>
        <taxon>Basidiomycota</taxon>
        <taxon>Agaricomycotina</taxon>
        <taxon>Agaricomycetes</taxon>
        <taxon>Agaricomycetidae</taxon>
        <taxon>Agaricales</taxon>
        <taxon>Marasmiineae</taxon>
        <taxon>Physalacriaceae</taxon>
        <taxon>Armillaria</taxon>
    </lineage>
</organism>
<dbReference type="SUPFAM" id="SSF81383">
    <property type="entry name" value="F-box domain"/>
    <property type="match status" value="1"/>
</dbReference>
<dbReference type="OrthoDB" id="2871552at2759"/>
<dbReference type="InterPro" id="IPR001810">
    <property type="entry name" value="F-box_dom"/>
</dbReference>
<gene>
    <name evidence="2" type="ORF">ARMGADRAFT_1063927</name>
</gene>
<keyword evidence="3" id="KW-1185">Reference proteome</keyword>
<proteinExistence type="predicted"/>
<dbReference type="AlphaFoldDB" id="A0A2H3D9V0"/>
<feature type="domain" description="F-box" evidence="1">
    <location>
        <begin position="6"/>
        <end position="62"/>
    </location>
</feature>
<evidence type="ECO:0000313" key="2">
    <source>
        <dbReference type="EMBL" id="PBK91999.1"/>
    </source>
</evidence>
<dbReference type="EMBL" id="KZ293660">
    <property type="protein sequence ID" value="PBK91999.1"/>
    <property type="molecule type" value="Genomic_DNA"/>
</dbReference>
<dbReference type="InParanoid" id="A0A2H3D9V0"/>
<evidence type="ECO:0000259" key="1">
    <source>
        <dbReference type="Pfam" id="PF12937"/>
    </source>
</evidence>
<accession>A0A2H3D9V0</accession>
<protein>
    <recommendedName>
        <fullName evidence="1">F-box domain-containing protein</fullName>
    </recommendedName>
</protein>
<reference evidence="3" key="1">
    <citation type="journal article" date="2017" name="Nat. Ecol. Evol.">
        <title>Genome expansion and lineage-specific genetic innovations in the forest pathogenic fungi Armillaria.</title>
        <authorList>
            <person name="Sipos G."/>
            <person name="Prasanna A.N."/>
            <person name="Walter M.C."/>
            <person name="O'Connor E."/>
            <person name="Balint B."/>
            <person name="Krizsan K."/>
            <person name="Kiss B."/>
            <person name="Hess J."/>
            <person name="Varga T."/>
            <person name="Slot J."/>
            <person name="Riley R."/>
            <person name="Boka B."/>
            <person name="Rigling D."/>
            <person name="Barry K."/>
            <person name="Lee J."/>
            <person name="Mihaltcheva S."/>
            <person name="LaButti K."/>
            <person name="Lipzen A."/>
            <person name="Waldron R."/>
            <person name="Moloney N.M."/>
            <person name="Sperisen C."/>
            <person name="Kredics L."/>
            <person name="Vagvoelgyi C."/>
            <person name="Patrignani A."/>
            <person name="Fitzpatrick D."/>
            <person name="Nagy I."/>
            <person name="Doyle S."/>
            <person name="Anderson J.B."/>
            <person name="Grigoriev I.V."/>
            <person name="Gueldener U."/>
            <person name="Muensterkoetter M."/>
            <person name="Nagy L.G."/>
        </authorList>
    </citation>
    <scope>NUCLEOTIDE SEQUENCE [LARGE SCALE GENOMIC DNA]</scope>
    <source>
        <strain evidence="3">Ar21-2</strain>
    </source>
</reference>
<sequence>MDPSSVLPVELLSKIFGHYLTDREIDVQSFDFSDGLWVLGKVSSAWRSTANSSQSLWSTITITRAFPTNDFGRDTPPLRGSSLVSRKNASEIRKAILTEILRRSRSYPLTISMSFPLSMQHGELIPPSDYQPLFAIIAVHSHRWQAMELKGYHHPYLLDDFVHTPSFRIQSLRKLHAMLRDKAVLGQVARLCPDLLELITGASEGEYTLARIEMPALERLEVSGDTHALDCISAPNLKSLKIKSDPFFDIRSDHIGLPVLEFLRHSHCLVRSMDINWHGTHDDLIAILSHMSSLESLECHVPFTRAFLAELKSPSALIPSLHTLTLWFHDIIRFPHVNFILGMVESRLAGGILKSVRIFPVGRTSIKMFDEQLAAINAPPDVTVWLEDNSGSPTDLLDPPFAGEDYDGDIYMRQVYSGLVTEDDLP</sequence>
<evidence type="ECO:0000313" key="3">
    <source>
        <dbReference type="Proteomes" id="UP000217790"/>
    </source>
</evidence>
<dbReference type="Pfam" id="PF12937">
    <property type="entry name" value="F-box-like"/>
    <property type="match status" value="1"/>
</dbReference>